<evidence type="ECO:0000313" key="1">
    <source>
        <dbReference type="EMBL" id="TQL71670.1"/>
    </source>
</evidence>
<dbReference type="SUPFAM" id="SSF53474">
    <property type="entry name" value="alpha/beta-Hydrolases"/>
    <property type="match status" value="1"/>
</dbReference>
<sequence length="205" mass="22760">MIVSLADVTTHHDVPTQELPDHTEFAPLSALGVTKYRARLPKSTHLEALLINKQSDVLVVAFHGATLRRKRPIPRFEWMRTIRDTEYSSLYFSDPCLQLSEKLELAWYTGWENLDLYPIIADWITQAAAAVGASQIFLVGASGGGLAALQIATYLPNSTAVPFNSQTSISGYLVKGTRYSAQRAYLNTVMPQLKPSTPLEDLPQR</sequence>
<organism evidence="1 2">
    <name type="scientific">Enteractinococcus coprophilus</name>
    <dbReference type="NCBI Taxonomy" id="1027633"/>
    <lineage>
        <taxon>Bacteria</taxon>
        <taxon>Bacillati</taxon>
        <taxon>Actinomycetota</taxon>
        <taxon>Actinomycetes</taxon>
        <taxon>Micrococcales</taxon>
        <taxon>Micrococcaceae</taxon>
    </lineage>
</organism>
<dbReference type="Proteomes" id="UP000319746">
    <property type="component" value="Unassembled WGS sequence"/>
</dbReference>
<proteinExistence type="predicted"/>
<comment type="caution">
    <text evidence="1">The sequence shown here is derived from an EMBL/GenBank/DDBJ whole genome shotgun (WGS) entry which is preliminary data.</text>
</comment>
<evidence type="ECO:0008006" key="3">
    <source>
        <dbReference type="Google" id="ProtNLM"/>
    </source>
</evidence>
<protein>
    <recommendedName>
        <fullName evidence="3">Alpha/beta hydrolase family protein</fullName>
    </recommendedName>
</protein>
<accession>A0A543AGH5</accession>
<keyword evidence="2" id="KW-1185">Reference proteome</keyword>
<dbReference type="InterPro" id="IPR029058">
    <property type="entry name" value="AB_hydrolase_fold"/>
</dbReference>
<gene>
    <name evidence="1" type="ORF">FB556_2163</name>
</gene>
<dbReference type="EMBL" id="VFOU01000003">
    <property type="protein sequence ID" value="TQL71670.1"/>
    <property type="molecule type" value="Genomic_DNA"/>
</dbReference>
<dbReference type="AlphaFoldDB" id="A0A543AGH5"/>
<reference evidence="1 2" key="1">
    <citation type="submission" date="2019-06" db="EMBL/GenBank/DDBJ databases">
        <title>Sequencing the genomes of 1000 actinobacteria strains.</title>
        <authorList>
            <person name="Klenk H.-P."/>
        </authorList>
    </citation>
    <scope>NUCLEOTIDE SEQUENCE [LARGE SCALE GENOMIC DNA]</scope>
    <source>
        <strain evidence="1 2">DSM 24083</strain>
    </source>
</reference>
<name>A0A543AGH5_9MICC</name>
<evidence type="ECO:0000313" key="2">
    <source>
        <dbReference type="Proteomes" id="UP000319746"/>
    </source>
</evidence>
<dbReference type="Gene3D" id="3.40.50.1820">
    <property type="entry name" value="alpha/beta hydrolase"/>
    <property type="match status" value="1"/>
</dbReference>